<keyword evidence="3" id="KW-0808">Transferase</keyword>
<feature type="region of interest" description="Disordered" evidence="7">
    <location>
        <begin position="342"/>
        <end position="366"/>
    </location>
</feature>
<sequence length="860" mass="96108">MVSDSASKPQNRHGEPLEGTSGTLASKIDQMRKQIQEERIISVKEKLQKNGENLQRQISAILSVISSWDSSQTKENRSSEMLSSRINQPQSKYLALSQLLGENNPVGIPALTIKLQPVEKIPTYTTWIHLARNVKMGEDQSIIGRRRIYYEKHGGEALICSDSDEEEVTENEGENEGVKHEFSEGEDRLLWMAFEELGLTDEVLNIVSQSVRGTSLEIQDRYKDLKAKNMGRQNQHSEDSGAYKSHIGICLEKSLGAALDSFDNLFCRRCIQLFDCPLHGCSQPLIYPSEKQPVWSEPEGDRKPCSDQCYLLLKDVKMLSECSTPGSLQGKITATTEADGIVAPSSEEGSSNQSTKAISQEGRRFTKDLKSDVPVPEIMGKRRVKVKSDSALRDSILPHDYSQTQNSSKKMKTVSDDTVTGSNDYNGDLNLDACNEEKQCVTHASSEVSVEHTSGSSGNVKPDKDVVDRQKDTTNETEFKNLYSSMEGQFDEKLSFSDWKPLEKELYLKGVEMFGRNSCLIARNLLPGLKTCMEVASYMSIPHTFSHGTGSITDENGKITANRMDQKMSSRSRMVRKRGKTRKSKHSSKSAGIPYALKRIASGKNQSIKQYTPCECQTMCGKECPCHTNGTCCEKYCGCSDICKNRYRGCHCAKSQCKSRQCPCFAAGRECDPDVCRNCWVSCGGGSLGEPPRRGDGHCGNMRMLLRQRQRILLAKSSLVGWGAFIKNSVNKNDYLGEYTGELISHKEADKRGKIYDRENSSFLFNLNDQLVLDACRKGDKLKFANHWQSPNCIAKVMLVAGDHRVGIYANKNINAGEELFYDYCYEPEHRPPWAVPKGEASKKDESAANQSRSKKHQSH</sequence>
<reference evidence="10 11" key="1">
    <citation type="journal article" date="2023" name="Plants (Basel)">
        <title>Bridging the Gap: Combining Genomics and Transcriptomics Approaches to Understand Stylosanthes scabra, an Orphan Legume from the Brazilian Caatinga.</title>
        <authorList>
            <person name="Ferreira-Neto J.R.C."/>
            <person name="da Silva M.D."/>
            <person name="Binneck E."/>
            <person name="de Melo N.F."/>
            <person name="da Silva R.H."/>
            <person name="de Melo A.L.T.M."/>
            <person name="Pandolfi V."/>
            <person name="Bustamante F.O."/>
            <person name="Brasileiro-Vidal A.C."/>
            <person name="Benko-Iseppon A.M."/>
        </authorList>
    </citation>
    <scope>NUCLEOTIDE SEQUENCE [LARGE SCALE GENOMIC DNA]</scope>
    <source>
        <tissue evidence="10">Leaves</tissue>
    </source>
</reference>
<dbReference type="InterPro" id="IPR045318">
    <property type="entry name" value="EZH1/2-like"/>
</dbReference>
<comment type="subcellular location">
    <subcellularLocation>
        <location evidence="1">Nucleus</location>
    </subcellularLocation>
</comment>
<dbReference type="SMART" id="SM01114">
    <property type="entry name" value="CXC"/>
    <property type="match status" value="1"/>
</dbReference>
<dbReference type="InterPro" id="IPR041355">
    <property type="entry name" value="Pre-SET_CXC"/>
</dbReference>
<keyword evidence="2" id="KW-0489">Methyltransferase</keyword>
<dbReference type="PROSITE" id="PS51576">
    <property type="entry name" value="SAM_MT43_EZ"/>
    <property type="match status" value="1"/>
</dbReference>
<feature type="compositionally biased region" description="Basic residues" evidence="7">
    <location>
        <begin position="573"/>
        <end position="588"/>
    </location>
</feature>
<keyword evidence="11" id="KW-1185">Reference proteome</keyword>
<feature type="region of interest" description="Disordered" evidence="7">
    <location>
        <begin position="564"/>
        <end position="589"/>
    </location>
</feature>
<evidence type="ECO:0000313" key="10">
    <source>
        <dbReference type="EMBL" id="MED6147663.1"/>
    </source>
</evidence>
<dbReference type="InterPro" id="IPR046341">
    <property type="entry name" value="SET_dom_sf"/>
</dbReference>
<dbReference type="InterPro" id="IPR001214">
    <property type="entry name" value="SET_dom"/>
</dbReference>
<feature type="region of interest" description="Disordered" evidence="7">
    <location>
        <begin position="396"/>
        <end position="416"/>
    </location>
</feature>
<dbReference type="PROSITE" id="PS50280">
    <property type="entry name" value="SET"/>
    <property type="match status" value="1"/>
</dbReference>
<evidence type="ECO:0000256" key="2">
    <source>
        <dbReference type="ARBA" id="ARBA00022603"/>
    </source>
</evidence>
<evidence type="ECO:0000259" key="8">
    <source>
        <dbReference type="PROSITE" id="PS50280"/>
    </source>
</evidence>
<feature type="domain" description="CXC" evidence="9">
    <location>
        <begin position="597"/>
        <end position="696"/>
    </location>
</feature>
<proteinExistence type="predicted"/>
<comment type="catalytic activity">
    <reaction evidence="6">
        <text>L-lysyl(27)-[histone H3] + 3 S-adenosyl-L-methionine = N(6),N(6),N(6)-trimethyl-L-lysyl(27)-[histone H3] + 3 S-adenosyl-L-homocysteine + 3 H(+)</text>
        <dbReference type="Rhea" id="RHEA:60292"/>
        <dbReference type="Rhea" id="RHEA-COMP:15535"/>
        <dbReference type="Rhea" id="RHEA-COMP:15548"/>
        <dbReference type="ChEBI" id="CHEBI:15378"/>
        <dbReference type="ChEBI" id="CHEBI:29969"/>
        <dbReference type="ChEBI" id="CHEBI:57856"/>
        <dbReference type="ChEBI" id="CHEBI:59789"/>
        <dbReference type="ChEBI" id="CHEBI:61961"/>
        <dbReference type="EC" id="2.1.1.356"/>
    </reaction>
</comment>
<dbReference type="Proteomes" id="UP001341840">
    <property type="component" value="Unassembled WGS sequence"/>
</dbReference>
<dbReference type="SUPFAM" id="SSF82199">
    <property type="entry name" value="SET domain"/>
    <property type="match status" value="1"/>
</dbReference>
<dbReference type="PANTHER" id="PTHR45747:SF14">
    <property type="entry name" value="HISTONE-LYSINE N-METHYLTRANSFERASE EZA1"/>
    <property type="match status" value="1"/>
</dbReference>
<name>A0ABU6TIF6_9FABA</name>
<feature type="domain" description="SET" evidence="8">
    <location>
        <begin position="710"/>
        <end position="825"/>
    </location>
</feature>
<evidence type="ECO:0000256" key="1">
    <source>
        <dbReference type="ARBA" id="ARBA00004123"/>
    </source>
</evidence>
<evidence type="ECO:0000256" key="3">
    <source>
        <dbReference type="ARBA" id="ARBA00022679"/>
    </source>
</evidence>
<dbReference type="Pfam" id="PF25996">
    <property type="entry name" value="HTH_CLF_N"/>
    <property type="match status" value="1"/>
</dbReference>
<keyword evidence="5" id="KW-0539">Nucleus</keyword>
<dbReference type="InterPro" id="IPR025778">
    <property type="entry name" value="Hist-Lys_N-MeTrfase_plant"/>
</dbReference>
<dbReference type="Gene3D" id="2.170.270.10">
    <property type="entry name" value="SET domain"/>
    <property type="match status" value="1"/>
</dbReference>
<dbReference type="EMBL" id="JASCZI010090903">
    <property type="protein sequence ID" value="MED6147663.1"/>
    <property type="molecule type" value="Genomic_DNA"/>
</dbReference>
<protein>
    <recommendedName>
        <fullName evidence="12">[Histone H3]-lysine(27) N-trimethyltransferase</fullName>
    </recommendedName>
</protein>
<dbReference type="SMART" id="SM00317">
    <property type="entry name" value="SET"/>
    <property type="match status" value="1"/>
</dbReference>
<organism evidence="10 11">
    <name type="scientific">Stylosanthes scabra</name>
    <dbReference type="NCBI Taxonomy" id="79078"/>
    <lineage>
        <taxon>Eukaryota</taxon>
        <taxon>Viridiplantae</taxon>
        <taxon>Streptophyta</taxon>
        <taxon>Embryophyta</taxon>
        <taxon>Tracheophyta</taxon>
        <taxon>Spermatophyta</taxon>
        <taxon>Magnoliopsida</taxon>
        <taxon>eudicotyledons</taxon>
        <taxon>Gunneridae</taxon>
        <taxon>Pentapetalae</taxon>
        <taxon>rosids</taxon>
        <taxon>fabids</taxon>
        <taxon>Fabales</taxon>
        <taxon>Fabaceae</taxon>
        <taxon>Papilionoideae</taxon>
        <taxon>50 kb inversion clade</taxon>
        <taxon>dalbergioids sensu lato</taxon>
        <taxon>Dalbergieae</taxon>
        <taxon>Pterocarpus clade</taxon>
        <taxon>Stylosanthes</taxon>
    </lineage>
</organism>
<evidence type="ECO:0008006" key="12">
    <source>
        <dbReference type="Google" id="ProtNLM"/>
    </source>
</evidence>
<dbReference type="InterPro" id="IPR058609">
    <property type="entry name" value="HTH_CLF-like"/>
</dbReference>
<keyword evidence="4" id="KW-0949">S-adenosyl-L-methionine</keyword>
<feature type="compositionally biased region" description="Basic and acidic residues" evidence="7">
    <location>
        <begin position="461"/>
        <end position="473"/>
    </location>
</feature>
<dbReference type="Pfam" id="PF18264">
    <property type="entry name" value="preSET_CXC"/>
    <property type="match status" value="1"/>
</dbReference>
<feature type="compositionally biased region" description="Polar residues" evidence="7">
    <location>
        <begin position="446"/>
        <end position="459"/>
    </location>
</feature>
<feature type="region of interest" description="Disordered" evidence="7">
    <location>
        <begin position="835"/>
        <end position="860"/>
    </location>
</feature>
<dbReference type="Pfam" id="PF00856">
    <property type="entry name" value="SET"/>
    <property type="match status" value="1"/>
</dbReference>
<evidence type="ECO:0000256" key="6">
    <source>
        <dbReference type="ARBA" id="ARBA00048568"/>
    </source>
</evidence>
<evidence type="ECO:0000313" key="11">
    <source>
        <dbReference type="Proteomes" id="UP001341840"/>
    </source>
</evidence>
<gene>
    <name evidence="10" type="ORF">PIB30_045831</name>
</gene>
<feature type="region of interest" description="Disordered" evidence="7">
    <location>
        <begin position="446"/>
        <end position="473"/>
    </location>
</feature>
<dbReference type="PROSITE" id="PS51633">
    <property type="entry name" value="CXC"/>
    <property type="match status" value="1"/>
</dbReference>
<dbReference type="PANTHER" id="PTHR45747">
    <property type="entry name" value="HISTONE-LYSINE N-METHYLTRANSFERASE E(Z)"/>
    <property type="match status" value="1"/>
</dbReference>
<dbReference type="InterPro" id="IPR026489">
    <property type="entry name" value="CXC_dom"/>
</dbReference>
<feature type="region of interest" description="Disordered" evidence="7">
    <location>
        <begin position="1"/>
        <end position="29"/>
    </location>
</feature>
<feature type="compositionally biased region" description="Polar residues" evidence="7">
    <location>
        <begin position="347"/>
        <end position="358"/>
    </location>
</feature>
<comment type="caution">
    <text evidence="10">The sequence shown here is derived from an EMBL/GenBank/DDBJ whole genome shotgun (WGS) entry which is preliminary data.</text>
</comment>
<evidence type="ECO:0000259" key="9">
    <source>
        <dbReference type="PROSITE" id="PS51633"/>
    </source>
</evidence>
<evidence type="ECO:0000256" key="7">
    <source>
        <dbReference type="SAM" id="MobiDB-lite"/>
    </source>
</evidence>
<evidence type="ECO:0000256" key="5">
    <source>
        <dbReference type="ARBA" id="ARBA00023242"/>
    </source>
</evidence>
<evidence type="ECO:0000256" key="4">
    <source>
        <dbReference type="ARBA" id="ARBA00022691"/>
    </source>
</evidence>
<dbReference type="InterPro" id="IPR033467">
    <property type="entry name" value="Tesmin/TSO1-like_CXC"/>
</dbReference>
<accession>A0ABU6TIF6</accession>
<dbReference type="CDD" id="cd10519">
    <property type="entry name" value="SET_EZH"/>
    <property type="match status" value="1"/>
</dbReference>